<dbReference type="HOGENOM" id="CLU_215780_0_0_9"/>
<evidence type="ECO:0000313" key="2">
    <source>
        <dbReference type="EMBL" id="EHL09024.1"/>
    </source>
</evidence>
<organism evidence="2 3">
    <name type="scientific">Desulfitobacterium hafniense DP7</name>
    <dbReference type="NCBI Taxonomy" id="537010"/>
    <lineage>
        <taxon>Bacteria</taxon>
        <taxon>Bacillati</taxon>
        <taxon>Bacillota</taxon>
        <taxon>Clostridia</taxon>
        <taxon>Eubacteriales</taxon>
        <taxon>Desulfitobacteriaceae</taxon>
        <taxon>Desulfitobacterium</taxon>
    </lineage>
</organism>
<evidence type="ECO:0000313" key="3">
    <source>
        <dbReference type="Proteomes" id="UP000004416"/>
    </source>
</evidence>
<gene>
    <name evidence="2" type="ORF">HMPREF0322_00203</name>
</gene>
<reference evidence="2 3" key="1">
    <citation type="submission" date="2011-08" db="EMBL/GenBank/DDBJ databases">
        <authorList>
            <person name="Weinstock G."/>
            <person name="Sodergren E."/>
            <person name="Clifton S."/>
            <person name="Fulton L."/>
            <person name="Fulton B."/>
            <person name="Courtney L."/>
            <person name="Fronick C."/>
            <person name="Harrison M."/>
            <person name="Strong C."/>
            <person name="Farmer C."/>
            <person name="Delahaunty K."/>
            <person name="Markovic C."/>
            <person name="Hall O."/>
            <person name="Minx P."/>
            <person name="Tomlinson C."/>
            <person name="Mitreva M."/>
            <person name="Hou S."/>
            <person name="Chen J."/>
            <person name="Wollam A."/>
            <person name="Pepin K.H."/>
            <person name="Johnson M."/>
            <person name="Bhonagiri V."/>
            <person name="Zhang X."/>
            <person name="Suruliraj S."/>
            <person name="Warren W."/>
            <person name="Chinwalla A."/>
            <person name="Mardis E.R."/>
            <person name="Wilson R.K."/>
        </authorList>
    </citation>
    <scope>NUCLEOTIDE SEQUENCE [LARGE SCALE GENOMIC DNA]</scope>
    <source>
        <strain evidence="2 3">DP7</strain>
    </source>
</reference>
<proteinExistence type="predicted"/>
<dbReference type="PATRIC" id="fig|537010.4.peg.197"/>
<dbReference type="AlphaFoldDB" id="G9XGY7"/>
<name>G9XGY7_DESHA</name>
<evidence type="ECO:0000259" key="1">
    <source>
        <dbReference type="PROSITE" id="PS00028"/>
    </source>
</evidence>
<comment type="caution">
    <text evidence="2">The sequence shown here is derived from an EMBL/GenBank/DDBJ whole genome shotgun (WGS) entry which is preliminary data.</text>
</comment>
<dbReference type="EMBL" id="AFZX01000006">
    <property type="protein sequence ID" value="EHL09024.1"/>
    <property type="molecule type" value="Genomic_DNA"/>
</dbReference>
<dbReference type="PROSITE" id="PS00028">
    <property type="entry name" value="ZINC_FINGER_C2H2_1"/>
    <property type="match status" value="1"/>
</dbReference>
<protein>
    <recommendedName>
        <fullName evidence="1">C2H2-type domain-containing protein</fullName>
    </recommendedName>
</protein>
<accession>G9XGY7</accession>
<sequence>MDKISSKEVAHLPKFSDDGKYVHCAFCNQKFRFEFDALHHEKEKHADKM</sequence>
<dbReference type="InterPro" id="IPR013087">
    <property type="entry name" value="Znf_C2H2_type"/>
</dbReference>
<dbReference type="Proteomes" id="UP000004416">
    <property type="component" value="Unassembled WGS sequence"/>
</dbReference>
<feature type="domain" description="C2H2-type" evidence="1">
    <location>
        <begin position="24"/>
        <end position="45"/>
    </location>
</feature>